<feature type="transmembrane region" description="Helical" evidence="2">
    <location>
        <begin position="12"/>
        <end position="41"/>
    </location>
</feature>
<accession>A0A133U4Y9</accession>
<dbReference type="InterPro" id="IPR052901">
    <property type="entry name" value="Bact_TGase-like"/>
</dbReference>
<keyword evidence="2" id="KW-1133">Transmembrane helix</keyword>
<proteinExistence type="predicted"/>
<evidence type="ECO:0000256" key="1">
    <source>
        <dbReference type="SAM" id="MobiDB-lite"/>
    </source>
</evidence>
<dbReference type="PANTHER" id="PTHR42736:SF1">
    <property type="entry name" value="PROTEIN-GLUTAMINE GAMMA-GLUTAMYLTRANSFERASE"/>
    <property type="match status" value="1"/>
</dbReference>
<gene>
    <name evidence="4" type="ORF">AKJ61_03315</name>
</gene>
<keyword evidence="2" id="KW-0472">Membrane</keyword>
<sequence length="584" mass="65648">MFEKSERIKVRGWLKAAVAILIISFAIIFLISAFGLIGNWWGVPGGSEGSCESRLGGDMPVDAPSRENRSDRAQENLFELLGKPKRDFIRLRVGGVYKDGRWLPPENRNPVKYHGGEISPRVQKFSEVQTREVSVKPLVSFIDLIPTFSHPILLSGVENLSFYPGEDVFSADSGVDRVYEIGYRNYFYGEDLLRGAGLASKPSYLQLPQDVTGRTKKLAYEITENMSSAYGRARAIESYLENNYEYDENYRRTPSGYDPVDWFLFEEKKGVCTNFNSAFAVLARCVGIPARVVSGYRINREENRQKIDSMQKHLIAEVAFKKCGWIPFDSTSRGPSSCIKPGKGKVLLTKEFISAEGRTCSGGPLFELVKPPGKNFVRLTVGEVYENGGWTPIDNREIKYSGQKISSTIKGFEPSSTRKVTVNPLVPVKGFIPSFSHPVVLRGVENLKYYPDRAAFFSPRTIDSYDIEHQVYSYEEETLRTATPVDVREYLQLSSGVTERTEKLAGKITQSVENPYLKAGKIENYLETNYEYDENYTRAPAGHDPIDWFLFEEKKGCAQTLTQPSSYWPGAQGYPPESSQGSVG</sequence>
<dbReference type="EMBL" id="LHXK01000047">
    <property type="protein sequence ID" value="KXA89234.1"/>
    <property type="molecule type" value="Genomic_DNA"/>
</dbReference>
<name>A0A133U4Y9_9EURY</name>
<dbReference type="AlphaFoldDB" id="A0A133U4Y9"/>
<dbReference type="Proteomes" id="UP000070184">
    <property type="component" value="Unassembled WGS sequence"/>
</dbReference>
<dbReference type="InterPro" id="IPR038765">
    <property type="entry name" value="Papain-like_cys_pep_sf"/>
</dbReference>
<feature type="region of interest" description="Disordered" evidence="1">
    <location>
        <begin position="562"/>
        <end position="584"/>
    </location>
</feature>
<evidence type="ECO:0000313" key="4">
    <source>
        <dbReference type="EMBL" id="KXA89234.1"/>
    </source>
</evidence>
<dbReference type="SMART" id="SM00460">
    <property type="entry name" value="TGc"/>
    <property type="match status" value="1"/>
</dbReference>
<evidence type="ECO:0000256" key="2">
    <source>
        <dbReference type="SAM" id="Phobius"/>
    </source>
</evidence>
<dbReference type="SUPFAM" id="SSF54001">
    <property type="entry name" value="Cysteine proteinases"/>
    <property type="match status" value="2"/>
</dbReference>
<dbReference type="Gene3D" id="3.10.620.30">
    <property type="match status" value="1"/>
</dbReference>
<comment type="caution">
    <text evidence="4">The sequence shown here is derived from an EMBL/GenBank/DDBJ whole genome shotgun (WGS) entry which is preliminary data.</text>
</comment>
<keyword evidence="2" id="KW-0812">Transmembrane</keyword>
<reference evidence="4 5" key="1">
    <citation type="journal article" date="2016" name="Sci. Rep.">
        <title>Metabolic traits of an uncultured archaeal lineage -MSBL1- from brine pools of the Red Sea.</title>
        <authorList>
            <person name="Mwirichia R."/>
            <person name="Alam I."/>
            <person name="Rashid M."/>
            <person name="Vinu M."/>
            <person name="Ba-Alawi W."/>
            <person name="Anthony Kamau A."/>
            <person name="Kamanda Ngugi D."/>
            <person name="Goker M."/>
            <person name="Klenk H.P."/>
            <person name="Bajic V."/>
            <person name="Stingl U."/>
        </authorList>
    </citation>
    <scope>NUCLEOTIDE SEQUENCE [LARGE SCALE GENOMIC DNA]</scope>
    <source>
        <strain evidence="4">SCGC-AAA259B11</strain>
    </source>
</reference>
<evidence type="ECO:0000259" key="3">
    <source>
        <dbReference type="SMART" id="SM00460"/>
    </source>
</evidence>
<protein>
    <recommendedName>
        <fullName evidence="3">Transglutaminase-like domain-containing protein</fullName>
    </recommendedName>
</protein>
<feature type="domain" description="Transglutaminase-like" evidence="3">
    <location>
        <begin position="264"/>
        <end position="332"/>
    </location>
</feature>
<dbReference type="Pfam" id="PF01841">
    <property type="entry name" value="Transglut_core"/>
    <property type="match status" value="2"/>
</dbReference>
<keyword evidence="5" id="KW-1185">Reference proteome</keyword>
<organism evidence="4 5">
    <name type="scientific">candidate division MSBL1 archaeon SCGC-AAA259B11</name>
    <dbReference type="NCBI Taxonomy" id="1698260"/>
    <lineage>
        <taxon>Archaea</taxon>
        <taxon>Methanobacteriati</taxon>
        <taxon>Methanobacteriota</taxon>
        <taxon>candidate division MSBL1</taxon>
    </lineage>
</organism>
<evidence type="ECO:0000313" key="5">
    <source>
        <dbReference type="Proteomes" id="UP000070184"/>
    </source>
</evidence>
<dbReference type="PANTHER" id="PTHR42736">
    <property type="entry name" value="PROTEIN-GLUTAMINE GAMMA-GLUTAMYLTRANSFERASE"/>
    <property type="match status" value="1"/>
</dbReference>
<dbReference type="InterPro" id="IPR002931">
    <property type="entry name" value="Transglutaminase-like"/>
</dbReference>